<organism evidence="1">
    <name type="scientific">uncultured Aureispira sp</name>
    <dbReference type="NCBI Taxonomy" id="1331704"/>
    <lineage>
        <taxon>Bacteria</taxon>
        <taxon>Pseudomonadati</taxon>
        <taxon>Bacteroidota</taxon>
        <taxon>Saprospiria</taxon>
        <taxon>Saprospirales</taxon>
        <taxon>Saprospiraceae</taxon>
        <taxon>Aureispira</taxon>
        <taxon>environmental samples</taxon>
    </lineage>
</organism>
<evidence type="ECO:0000313" key="1">
    <source>
        <dbReference type="EMBL" id="CAA6814475.1"/>
    </source>
</evidence>
<dbReference type="AlphaFoldDB" id="A0A6S6THI1"/>
<sequence>MAHNLKSFIEDVLISEIKIIQQTHGHHYLSFSLISQGIEFLGACLDDKELNAPSQSSKRFERAIKDLFPNKYRAFNNQGTPFNLYKNLRCGLLHICIPKNKIELTQRAEGKNEYKHLTKSKVREEGEERLILVSEDLFYDFEKACRKVIAKYENNELNGNKIPDTLLETDLK</sequence>
<dbReference type="EMBL" id="CACVAQ010000218">
    <property type="protein sequence ID" value="CAA6814475.1"/>
    <property type="molecule type" value="Genomic_DNA"/>
</dbReference>
<name>A0A6S6THI1_9BACT</name>
<accession>A0A6S6THI1</accession>
<protein>
    <submittedName>
        <fullName evidence="1">Uncharacterized protein</fullName>
    </submittedName>
</protein>
<reference evidence="1" key="1">
    <citation type="submission" date="2020-01" db="EMBL/GenBank/DDBJ databases">
        <authorList>
            <person name="Meier V. D."/>
            <person name="Meier V D."/>
        </authorList>
    </citation>
    <scope>NUCLEOTIDE SEQUENCE</scope>
    <source>
        <strain evidence="1">HLG_WM_MAG_10</strain>
    </source>
</reference>
<proteinExistence type="predicted"/>
<gene>
    <name evidence="1" type="ORF">HELGO_WM16397</name>
</gene>